<dbReference type="PROSITE" id="PS50157">
    <property type="entry name" value="ZINC_FINGER_C2H2_2"/>
    <property type="match status" value="1"/>
</dbReference>
<evidence type="ECO:0000313" key="6">
    <source>
        <dbReference type="WBParaSite" id="SSLN_0000268501-mRNA-1"/>
    </source>
</evidence>
<dbReference type="EMBL" id="UYSU01032294">
    <property type="protein sequence ID" value="VDL88983.1"/>
    <property type="molecule type" value="Genomic_DNA"/>
</dbReference>
<dbReference type="Proteomes" id="UP000275846">
    <property type="component" value="Unassembled WGS sequence"/>
</dbReference>
<proteinExistence type="predicted"/>
<keyword evidence="1" id="KW-0862">Zinc</keyword>
<keyword evidence="1" id="KW-0863">Zinc-finger</keyword>
<evidence type="ECO:0000313" key="4">
    <source>
        <dbReference type="EMBL" id="VDL88983.1"/>
    </source>
</evidence>
<evidence type="ECO:0000256" key="2">
    <source>
        <dbReference type="SAM" id="MobiDB-lite"/>
    </source>
</evidence>
<sequence length="203" mass="22016">MGLFGHMRIHESGIPRNVENTDTPCTPSAPTNLTATTTNDNPQPLPISPARNFSSRIGLVGHLQIHRTEAGEPGPGAPTYNRHARLHCPDCSRTSTHRMGLLGHMHLHDNVKSTRQAVRQCVDGVVAVKAVALVCITLALRDLVFVAFSGQWRCHRRLPQLCGLEVVGTRTTRARTSPGEPRDAQPTAAAAAMSRHVMMVFAA</sequence>
<evidence type="ECO:0000256" key="1">
    <source>
        <dbReference type="PROSITE-ProRule" id="PRU00042"/>
    </source>
</evidence>
<name>A0A183SEF0_SCHSO</name>
<evidence type="ECO:0000313" key="5">
    <source>
        <dbReference type="Proteomes" id="UP000275846"/>
    </source>
</evidence>
<dbReference type="InterPro" id="IPR013087">
    <property type="entry name" value="Znf_C2H2_type"/>
</dbReference>
<feature type="domain" description="C2H2-type" evidence="3">
    <location>
        <begin position="86"/>
        <end position="113"/>
    </location>
</feature>
<organism evidence="6">
    <name type="scientific">Schistocephalus solidus</name>
    <name type="common">Tapeworm</name>
    <dbReference type="NCBI Taxonomy" id="70667"/>
    <lineage>
        <taxon>Eukaryota</taxon>
        <taxon>Metazoa</taxon>
        <taxon>Spiralia</taxon>
        <taxon>Lophotrochozoa</taxon>
        <taxon>Platyhelminthes</taxon>
        <taxon>Cestoda</taxon>
        <taxon>Eucestoda</taxon>
        <taxon>Diphyllobothriidea</taxon>
        <taxon>Diphyllobothriidae</taxon>
        <taxon>Schistocephalus</taxon>
    </lineage>
</organism>
<dbReference type="WBParaSite" id="SSLN_0000268501-mRNA-1">
    <property type="protein sequence ID" value="SSLN_0000268501-mRNA-1"/>
    <property type="gene ID" value="SSLN_0000268501"/>
</dbReference>
<dbReference type="GO" id="GO:0008270">
    <property type="term" value="F:zinc ion binding"/>
    <property type="evidence" value="ECO:0007669"/>
    <property type="project" value="UniProtKB-KW"/>
</dbReference>
<keyword evidence="5" id="KW-1185">Reference proteome</keyword>
<evidence type="ECO:0000259" key="3">
    <source>
        <dbReference type="PROSITE" id="PS50157"/>
    </source>
</evidence>
<dbReference type="AlphaFoldDB" id="A0A183SEF0"/>
<gene>
    <name evidence="4" type="ORF">SSLN_LOCUS2598</name>
</gene>
<feature type="compositionally biased region" description="Polar residues" evidence="2">
    <location>
        <begin position="18"/>
        <end position="42"/>
    </location>
</feature>
<protein>
    <submittedName>
        <fullName evidence="6">C2H2-type domain-containing protein</fullName>
    </submittedName>
</protein>
<reference evidence="4 5" key="2">
    <citation type="submission" date="2018-11" db="EMBL/GenBank/DDBJ databases">
        <authorList>
            <consortium name="Pathogen Informatics"/>
        </authorList>
    </citation>
    <scope>NUCLEOTIDE SEQUENCE [LARGE SCALE GENOMIC DNA]</scope>
    <source>
        <strain evidence="4 5">NST_G2</strain>
    </source>
</reference>
<accession>A0A183SEF0</accession>
<reference evidence="6" key="1">
    <citation type="submission" date="2016-06" db="UniProtKB">
        <authorList>
            <consortium name="WormBaseParasite"/>
        </authorList>
    </citation>
    <scope>IDENTIFICATION</scope>
</reference>
<feature type="region of interest" description="Disordered" evidence="2">
    <location>
        <begin position="1"/>
        <end position="45"/>
    </location>
</feature>
<dbReference type="OrthoDB" id="8117402at2759"/>
<keyword evidence="1" id="KW-0479">Metal-binding</keyword>